<dbReference type="Proteomes" id="UP001152622">
    <property type="component" value="Chromosome 3"/>
</dbReference>
<organism evidence="1 2">
    <name type="scientific">Synaphobranchus kaupii</name>
    <name type="common">Kaup's arrowtooth eel</name>
    <dbReference type="NCBI Taxonomy" id="118154"/>
    <lineage>
        <taxon>Eukaryota</taxon>
        <taxon>Metazoa</taxon>
        <taxon>Chordata</taxon>
        <taxon>Craniata</taxon>
        <taxon>Vertebrata</taxon>
        <taxon>Euteleostomi</taxon>
        <taxon>Actinopterygii</taxon>
        <taxon>Neopterygii</taxon>
        <taxon>Teleostei</taxon>
        <taxon>Anguilliformes</taxon>
        <taxon>Synaphobranchidae</taxon>
        <taxon>Synaphobranchus</taxon>
    </lineage>
</organism>
<protein>
    <submittedName>
        <fullName evidence="1">Uncharacterized protein</fullName>
    </submittedName>
</protein>
<dbReference type="EMBL" id="JAINUF010000003">
    <property type="protein sequence ID" value="KAJ8369130.1"/>
    <property type="molecule type" value="Genomic_DNA"/>
</dbReference>
<evidence type="ECO:0000313" key="2">
    <source>
        <dbReference type="Proteomes" id="UP001152622"/>
    </source>
</evidence>
<evidence type="ECO:0000313" key="1">
    <source>
        <dbReference type="EMBL" id="KAJ8369130.1"/>
    </source>
</evidence>
<keyword evidence="2" id="KW-1185">Reference proteome</keyword>
<reference evidence="1" key="1">
    <citation type="journal article" date="2023" name="Science">
        <title>Genome structures resolve the early diversification of teleost fishes.</title>
        <authorList>
            <person name="Parey E."/>
            <person name="Louis A."/>
            <person name="Montfort J."/>
            <person name="Bouchez O."/>
            <person name="Roques C."/>
            <person name="Iampietro C."/>
            <person name="Lluch J."/>
            <person name="Castinel A."/>
            <person name="Donnadieu C."/>
            <person name="Desvignes T."/>
            <person name="Floi Bucao C."/>
            <person name="Jouanno E."/>
            <person name="Wen M."/>
            <person name="Mejri S."/>
            <person name="Dirks R."/>
            <person name="Jansen H."/>
            <person name="Henkel C."/>
            <person name="Chen W.J."/>
            <person name="Zahm M."/>
            <person name="Cabau C."/>
            <person name="Klopp C."/>
            <person name="Thompson A.W."/>
            <person name="Robinson-Rechavi M."/>
            <person name="Braasch I."/>
            <person name="Lecointre G."/>
            <person name="Bobe J."/>
            <person name="Postlethwait J.H."/>
            <person name="Berthelot C."/>
            <person name="Roest Crollius H."/>
            <person name="Guiguen Y."/>
        </authorList>
    </citation>
    <scope>NUCLEOTIDE SEQUENCE</scope>
    <source>
        <strain evidence="1">WJC10195</strain>
    </source>
</reference>
<dbReference type="AlphaFoldDB" id="A0A9Q1FXM8"/>
<accession>A0A9Q1FXM8</accession>
<comment type="caution">
    <text evidence="1">The sequence shown here is derived from an EMBL/GenBank/DDBJ whole genome shotgun (WGS) entry which is preliminary data.</text>
</comment>
<name>A0A9Q1FXM8_SYNKA</name>
<proteinExistence type="predicted"/>
<gene>
    <name evidence="1" type="ORF">SKAU_G00091580</name>
</gene>
<sequence length="81" mass="8653">MHLDEMVLELVQMASYLKLASPVWELVGTQAVEQPPALAVASRLAAHQPWLPPDLGTGLSPDQAFPPVEGTPIACLLIPSK</sequence>